<dbReference type="AlphaFoldDB" id="A0A2K3JNN1"/>
<sequence length="46" mass="4983">SIGAFASSSAPTNDSVPSLTGMQKEKGELEKNERFVTLLFCYDLSI</sequence>
<feature type="compositionally biased region" description="Polar residues" evidence="1">
    <location>
        <begin position="1"/>
        <end position="21"/>
    </location>
</feature>
<gene>
    <name evidence="2" type="ORF">L195_g049283</name>
</gene>
<name>A0A2K3JNN1_TRIPR</name>
<feature type="non-terminal residue" evidence="2">
    <location>
        <position position="1"/>
    </location>
</feature>
<dbReference type="EMBL" id="ASHM01072310">
    <property type="protein sequence ID" value="PNX55653.1"/>
    <property type="molecule type" value="Genomic_DNA"/>
</dbReference>
<evidence type="ECO:0000313" key="3">
    <source>
        <dbReference type="Proteomes" id="UP000236291"/>
    </source>
</evidence>
<feature type="region of interest" description="Disordered" evidence="1">
    <location>
        <begin position="1"/>
        <end position="25"/>
    </location>
</feature>
<protein>
    <submittedName>
        <fullName evidence="2">Uncharacterized protein</fullName>
    </submittedName>
</protein>
<accession>A0A2K3JNN1</accession>
<evidence type="ECO:0000256" key="1">
    <source>
        <dbReference type="SAM" id="MobiDB-lite"/>
    </source>
</evidence>
<reference evidence="2 3" key="1">
    <citation type="journal article" date="2014" name="Am. J. Bot.">
        <title>Genome assembly and annotation for red clover (Trifolium pratense; Fabaceae).</title>
        <authorList>
            <person name="Istvanek J."/>
            <person name="Jaros M."/>
            <person name="Krenek A."/>
            <person name="Repkova J."/>
        </authorList>
    </citation>
    <scope>NUCLEOTIDE SEQUENCE [LARGE SCALE GENOMIC DNA]</scope>
    <source>
        <strain evidence="3">cv. Tatra</strain>
        <tissue evidence="2">Young leaves</tissue>
    </source>
</reference>
<proteinExistence type="predicted"/>
<evidence type="ECO:0000313" key="2">
    <source>
        <dbReference type="EMBL" id="PNX55653.1"/>
    </source>
</evidence>
<comment type="caution">
    <text evidence="2">The sequence shown here is derived from an EMBL/GenBank/DDBJ whole genome shotgun (WGS) entry which is preliminary data.</text>
</comment>
<reference evidence="2 3" key="2">
    <citation type="journal article" date="2017" name="Front. Plant Sci.">
        <title>Gene Classification and Mining of Molecular Markers Useful in Red Clover (Trifolium pratense) Breeding.</title>
        <authorList>
            <person name="Istvanek J."/>
            <person name="Dluhosova J."/>
            <person name="Dluhos P."/>
            <person name="Patkova L."/>
            <person name="Nedelnik J."/>
            <person name="Repkova J."/>
        </authorList>
    </citation>
    <scope>NUCLEOTIDE SEQUENCE [LARGE SCALE GENOMIC DNA]</scope>
    <source>
        <strain evidence="3">cv. Tatra</strain>
        <tissue evidence="2">Young leaves</tissue>
    </source>
</reference>
<organism evidence="2 3">
    <name type="scientific">Trifolium pratense</name>
    <name type="common">Red clover</name>
    <dbReference type="NCBI Taxonomy" id="57577"/>
    <lineage>
        <taxon>Eukaryota</taxon>
        <taxon>Viridiplantae</taxon>
        <taxon>Streptophyta</taxon>
        <taxon>Embryophyta</taxon>
        <taxon>Tracheophyta</taxon>
        <taxon>Spermatophyta</taxon>
        <taxon>Magnoliopsida</taxon>
        <taxon>eudicotyledons</taxon>
        <taxon>Gunneridae</taxon>
        <taxon>Pentapetalae</taxon>
        <taxon>rosids</taxon>
        <taxon>fabids</taxon>
        <taxon>Fabales</taxon>
        <taxon>Fabaceae</taxon>
        <taxon>Papilionoideae</taxon>
        <taxon>50 kb inversion clade</taxon>
        <taxon>NPAAA clade</taxon>
        <taxon>Hologalegina</taxon>
        <taxon>IRL clade</taxon>
        <taxon>Trifolieae</taxon>
        <taxon>Trifolium</taxon>
    </lineage>
</organism>
<dbReference type="Proteomes" id="UP000236291">
    <property type="component" value="Unassembled WGS sequence"/>
</dbReference>